<dbReference type="GO" id="GO:0006508">
    <property type="term" value="P:proteolysis"/>
    <property type="evidence" value="ECO:0007669"/>
    <property type="project" value="InterPro"/>
</dbReference>
<comment type="similarity">
    <text evidence="1">Belongs to the peptidase C14B family.</text>
</comment>
<gene>
    <name evidence="3" type="ORF">FSARC_6160</name>
</gene>
<proteinExistence type="inferred from homology"/>
<dbReference type="PANTHER" id="PTHR48104">
    <property type="entry name" value="METACASPASE-4"/>
    <property type="match status" value="1"/>
</dbReference>
<dbReference type="EMBL" id="JABEXW010000304">
    <property type="protein sequence ID" value="KAF4966109.1"/>
    <property type="molecule type" value="Genomic_DNA"/>
</dbReference>
<organism evidence="3 4">
    <name type="scientific">Fusarium sarcochroum</name>
    <dbReference type="NCBI Taxonomy" id="1208366"/>
    <lineage>
        <taxon>Eukaryota</taxon>
        <taxon>Fungi</taxon>
        <taxon>Dikarya</taxon>
        <taxon>Ascomycota</taxon>
        <taxon>Pezizomycotina</taxon>
        <taxon>Sordariomycetes</taxon>
        <taxon>Hypocreomycetidae</taxon>
        <taxon>Hypocreales</taxon>
        <taxon>Nectriaceae</taxon>
        <taxon>Fusarium</taxon>
        <taxon>Fusarium lateritium species complex</taxon>
    </lineage>
</organism>
<reference evidence="3" key="2">
    <citation type="submission" date="2020-05" db="EMBL/GenBank/DDBJ databases">
        <authorList>
            <person name="Kim H.-S."/>
            <person name="Proctor R.H."/>
            <person name="Brown D.W."/>
        </authorList>
    </citation>
    <scope>NUCLEOTIDE SEQUENCE</scope>
    <source>
        <strain evidence="3">NRRL 20472</strain>
    </source>
</reference>
<dbReference type="Gene3D" id="3.40.50.1460">
    <property type="match status" value="1"/>
</dbReference>
<keyword evidence="4" id="KW-1185">Reference proteome</keyword>
<protein>
    <recommendedName>
        <fullName evidence="2">Peptidase C14 caspase domain-containing protein</fullName>
    </recommendedName>
</protein>
<sequence>MVPLNATMSPDRIEYHAILIGINDYPDHPLSGCVRDVEDIKALLEQRPEPVNINILTALNHATNKVRDPRLCPTYGNVTAALRDVTNHSQPNDRVYIHFSGHGARSDPTSTFSNRSTGDLALVLHKHPNENTIEHLHGHRLAVALNAMVNKGLVVTLVLDCCFSASVYRKSRSKVRCLVSPVPACPSSISCTEEDVDSGYRGLSMRPSWLIDPKGYAILAACAPDEEAIETIRDGAIGGALSNILYLILKDIGFNERLGDVYHHVYAAFRKIKFPQRPALYGVRYQSSFGHRSLARMSAAIPASLDSGVLLLEAGAAHGVSNGDEFVLWRLTNRSAISNTSDNPASATVIDVQALTSKLSFEQRDVNETHSDWLAHPRTRQVLHQFPVRLTRGLSEINTWKDILVRHSLVFRLPEDDSSFIFEVVLVDNQYNILNNNHEEMQNLPYLQESLYRPEDVCAILHHLARYEAIRGLTNLTKNAEFQKSFEIWVSTPSGETFGPSSSIEVSEDQSSDFTFELNVKNKTDKHLFIHVFNLDPLWQIETIDCEDLPPKDMSKQFNGTFIKKLETEVPDELRTRGSRQCFDELMVIVTSQPTSFSLFELPQIGEILSHSQVNRGTKWPEGDSQDWEVSYFSICTSF</sequence>
<dbReference type="OrthoDB" id="3223806at2759"/>
<comment type="caution">
    <text evidence="3">The sequence shown here is derived from an EMBL/GenBank/DDBJ whole genome shotgun (WGS) entry which is preliminary data.</text>
</comment>
<dbReference type="GO" id="GO:0005737">
    <property type="term" value="C:cytoplasm"/>
    <property type="evidence" value="ECO:0007669"/>
    <property type="project" value="TreeGrafter"/>
</dbReference>
<dbReference type="Pfam" id="PF00656">
    <property type="entry name" value="Peptidase_C14"/>
    <property type="match status" value="1"/>
</dbReference>
<evidence type="ECO:0000313" key="4">
    <source>
        <dbReference type="Proteomes" id="UP000622797"/>
    </source>
</evidence>
<name>A0A8H4X9M8_9HYPO</name>
<feature type="domain" description="Peptidase C14 caspase" evidence="2">
    <location>
        <begin position="16"/>
        <end position="282"/>
    </location>
</feature>
<accession>A0A8H4X9M8</accession>
<dbReference type="AlphaFoldDB" id="A0A8H4X9M8"/>
<evidence type="ECO:0000259" key="2">
    <source>
        <dbReference type="Pfam" id="PF00656"/>
    </source>
</evidence>
<dbReference type="GO" id="GO:0004197">
    <property type="term" value="F:cysteine-type endopeptidase activity"/>
    <property type="evidence" value="ECO:0007669"/>
    <property type="project" value="InterPro"/>
</dbReference>
<evidence type="ECO:0000256" key="1">
    <source>
        <dbReference type="ARBA" id="ARBA00009005"/>
    </source>
</evidence>
<dbReference type="InterPro" id="IPR011600">
    <property type="entry name" value="Pept_C14_caspase"/>
</dbReference>
<dbReference type="PANTHER" id="PTHR48104:SF30">
    <property type="entry name" value="METACASPASE-1"/>
    <property type="match status" value="1"/>
</dbReference>
<reference evidence="3" key="1">
    <citation type="journal article" date="2020" name="BMC Genomics">
        <title>Correction to: Identification and distribution of gene clusters required for synthesis of sphingolipid metabolism inhibitors in diverse species of the filamentous fungus Fusarium.</title>
        <authorList>
            <person name="Kim H.S."/>
            <person name="Lohmar J.M."/>
            <person name="Busman M."/>
            <person name="Brown D.W."/>
            <person name="Naumann T.A."/>
            <person name="Divon H.H."/>
            <person name="Lysoe E."/>
            <person name="Uhlig S."/>
            <person name="Proctor R.H."/>
        </authorList>
    </citation>
    <scope>NUCLEOTIDE SEQUENCE</scope>
    <source>
        <strain evidence="3">NRRL 20472</strain>
    </source>
</reference>
<evidence type="ECO:0000313" key="3">
    <source>
        <dbReference type="EMBL" id="KAF4966109.1"/>
    </source>
</evidence>
<dbReference type="Proteomes" id="UP000622797">
    <property type="component" value="Unassembled WGS sequence"/>
</dbReference>
<dbReference type="InterPro" id="IPR050452">
    <property type="entry name" value="Metacaspase"/>
</dbReference>